<dbReference type="PANTHER" id="PTHR34153">
    <property type="entry name" value="SI:CH211-262H13.3-RELATED-RELATED"/>
    <property type="match status" value="1"/>
</dbReference>
<gene>
    <name evidence="2" type="ORF">ABEB36_004594</name>
</gene>
<reference evidence="2 3" key="1">
    <citation type="submission" date="2024-05" db="EMBL/GenBank/DDBJ databases">
        <title>Genetic variation in Jamaican populations of the coffee berry borer (Hypothenemus hampei).</title>
        <authorList>
            <person name="Errbii M."/>
            <person name="Myrie A."/>
        </authorList>
    </citation>
    <scope>NUCLEOTIDE SEQUENCE [LARGE SCALE GENOMIC DNA]</scope>
    <source>
        <strain evidence="2">JA-Hopewell-2020-01-JO</strain>
        <tissue evidence="2">Whole body</tissue>
    </source>
</reference>
<evidence type="ECO:0000313" key="3">
    <source>
        <dbReference type="Proteomes" id="UP001566132"/>
    </source>
</evidence>
<proteinExistence type="predicted"/>
<dbReference type="PANTHER" id="PTHR34153:SF2">
    <property type="entry name" value="SI:CH211-262H13.3-RELATED"/>
    <property type="match status" value="1"/>
</dbReference>
<organism evidence="2 3">
    <name type="scientific">Hypothenemus hampei</name>
    <name type="common">Coffee berry borer</name>
    <dbReference type="NCBI Taxonomy" id="57062"/>
    <lineage>
        <taxon>Eukaryota</taxon>
        <taxon>Metazoa</taxon>
        <taxon>Ecdysozoa</taxon>
        <taxon>Arthropoda</taxon>
        <taxon>Hexapoda</taxon>
        <taxon>Insecta</taxon>
        <taxon>Pterygota</taxon>
        <taxon>Neoptera</taxon>
        <taxon>Endopterygota</taxon>
        <taxon>Coleoptera</taxon>
        <taxon>Polyphaga</taxon>
        <taxon>Cucujiformia</taxon>
        <taxon>Curculionidae</taxon>
        <taxon>Scolytinae</taxon>
        <taxon>Hypothenemus</taxon>
    </lineage>
</organism>
<accession>A0ABD1F7J1</accession>
<dbReference type="EMBL" id="JBDJPC010000003">
    <property type="protein sequence ID" value="KAL1509930.1"/>
    <property type="molecule type" value="Genomic_DNA"/>
</dbReference>
<evidence type="ECO:0000259" key="1">
    <source>
        <dbReference type="Pfam" id="PF16064"/>
    </source>
</evidence>
<feature type="domain" description="DUF4806" evidence="1">
    <location>
        <begin position="175"/>
        <end position="250"/>
    </location>
</feature>
<sequence length="301" mass="34625">MYSVIEFNQNCGGGLGVINESWLTPRKKQTFWPPLKNQKLFNKCLANKAEADENWPIYDIERHYYRTSEETSDLQTEYEEPRKRKRIATRRFSSSSIDSEVNVVHQRPPRLEYKDSLIIKEYSKKLISIFKGRESVSELRERGSLSDCRTKQFDFISFEKKDNTASNDNTKEKFPIKFPVATFPTLDILEDFLTDKTNYSHLVEFLSSIGGKDSKAKTIRILKTVITDELAQNFNFFGKRGSKKAFITLKLCAVILDSVKQTSQITTAEIESFIKTWLKHAPGRIKVASNVSENASFQTSA</sequence>
<evidence type="ECO:0000313" key="2">
    <source>
        <dbReference type="EMBL" id="KAL1509930.1"/>
    </source>
</evidence>
<keyword evidence="3" id="KW-1185">Reference proteome</keyword>
<dbReference type="InterPro" id="IPR032071">
    <property type="entry name" value="DUF4806"/>
</dbReference>
<comment type="caution">
    <text evidence="2">The sequence shown here is derived from an EMBL/GenBank/DDBJ whole genome shotgun (WGS) entry which is preliminary data.</text>
</comment>
<dbReference type="AlphaFoldDB" id="A0ABD1F7J1"/>
<name>A0ABD1F7J1_HYPHA</name>
<protein>
    <recommendedName>
        <fullName evidence="1">DUF4806 domain-containing protein</fullName>
    </recommendedName>
</protein>
<dbReference type="Proteomes" id="UP001566132">
    <property type="component" value="Unassembled WGS sequence"/>
</dbReference>
<dbReference type="Pfam" id="PF16064">
    <property type="entry name" value="DUF4806"/>
    <property type="match status" value="1"/>
</dbReference>